<proteinExistence type="predicted"/>
<dbReference type="InterPro" id="IPR013783">
    <property type="entry name" value="Ig-like_fold"/>
</dbReference>
<dbReference type="AlphaFoldDB" id="A0AAN7RJ23"/>
<feature type="region of interest" description="Disordered" evidence="1">
    <location>
        <begin position="62"/>
        <end position="126"/>
    </location>
</feature>
<evidence type="ECO:0000313" key="2">
    <source>
        <dbReference type="EMBL" id="KAK4805937.1"/>
    </source>
</evidence>
<organism evidence="2 3">
    <name type="scientific">Mycteria americana</name>
    <name type="common">Wood stork</name>
    <dbReference type="NCBI Taxonomy" id="33587"/>
    <lineage>
        <taxon>Eukaryota</taxon>
        <taxon>Metazoa</taxon>
        <taxon>Chordata</taxon>
        <taxon>Craniata</taxon>
        <taxon>Vertebrata</taxon>
        <taxon>Euteleostomi</taxon>
        <taxon>Archelosauria</taxon>
        <taxon>Archosauria</taxon>
        <taxon>Dinosauria</taxon>
        <taxon>Saurischia</taxon>
        <taxon>Theropoda</taxon>
        <taxon>Coelurosauria</taxon>
        <taxon>Aves</taxon>
        <taxon>Neognathae</taxon>
        <taxon>Neoaves</taxon>
        <taxon>Aequornithes</taxon>
        <taxon>Ciconiiformes</taxon>
        <taxon>Ciconiidae</taxon>
        <taxon>Mycteria</taxon>
    </lineage>
</organism>
<keyword evidence="3" id="KW-1185">Reference proteome</keyword>
<dbReference type="Gene3D" id="2.60.40.10">
    <property type="entry name" value="Immunoglobulins"/>
    <property type="match status" value="1"/>
</dbReference>
<comment type="caution">
    <text evidence="2">The sequence shown here is derived from an EMBL/GenBank/DDBJ whole genome shotgun (WGS) entry which is preliminary data.</text>
</comment>
<accession>A0AAN7RJ23</accession>
<evidence type="ECO:0000256" key="1">
    <source>
        <dbReference type="SAM" id="MobiDB-lite"/>
    </source>
</evidence>
<gene>
    <name evidence="2" type="ORF">QYF61_021501</name>
</gene>
<sequence>MVRWPPAAASPAHPGVVSVTRRFPLAVAERQQHQPGSRHGAGHSEELRLRIRAGHRVLAWRGPSPLPFNLTAREEEDGTELSCDAELPGSGKAPKSSAPVRLTVTGESAAAGLHGRAPKGKLPGGR</sequence>
<evidence type="ECO:0000313" key="3">
    <source>
        <dbReference type="Proteomes" id="UP001333110"/>
    </source>
</evidence>
<reference evidence="2 3" key="1">
    <citation type="journal article" date="2023" name="J. Hered.">
        <title>Chromosome-level genome of the wood stork (Mycteria americana) provides insight into avian chromosome evolution.</title>
        <authorList>
            <person name="Flamio R. Jr."/>
            <person name="Ramstad K.M."/>
        </authorList>
    </citation>
    <scope>NUCLEOTIDE SEQUENCE [LARGE SCALE GENOMIC DNA]</scope>
    <source>
        <strain evidence="2">JAX WOST 10</strain>
    </source>
</reference>
<name>A0AAN7RJ23_MYCAM</name>
<protein>
    <submittedName>
        <fullName evidence="2">Uncharacterized protein</fullName>
    </submittedName>
</protein>
<dbReference type="Proteomes" id="UP001333110">
    <property type="component" value="Unassembled WGS sequence"/>
</dbReference>
<dbReference type="EMBL" id="JAUNZN010000047">
    <property type="protein sequence ID" value="KAK4805937.1"/>
    <property type="molecule type" value="Genomic_DNA"/>
</dbReference>